<organism evidence="4 5">
    <name type="scientific">Agromyces salentinus</name>
    <dbReference type="NCBI Taxonomy" id="269421"/>
    <lineage>
        <taxon>Bacteria</taxon>
        <taxon>Bacillati</taxon>
        <taxon>Actinomycetota</taxon>
        <taxon>Actinomycetes</taxon>
        <taxon>Micrococcales</taxon>
        <taxon>Microbacteriaceae</taxon>
        <taxon>Agromyces</taxon>
    </lineage>
</organism>
<accession>A0ABP4ZAK3</accession>
<keyword evidence="1 2" id="KW-0238">DNA-binding</keyword>
<evidence type="ECO:0000259" key="3">
    <source>
        <dbReference type="PROSITE" id="PS50977"/>
    </source>
</evidence>
<evidence type="ECO:0000313" key="5">
    <source>
        <dbReference type="Proteomes" id="UP001501746"/>
    </source>
</evidence>
<feature type="domain" description="HTH tetR-type" evidence="3">
    <location>
        <begin position="2"/>
        <end position="62"/>
    </location>
</feature>
<feature type="DNA-binding region" description="H-T-H motif" evidence="2">
    <location>
        <begin position="25"/>
        <end position="44"/>
    </location>
</feature>
<evidence type="ECO:0000256" key="2">
    <source>
        <dbReference type="PROSITE-ProRule" id="PRU00335"/>
    </source>
</evidence>
<keyword evidence="5" id="KW-1185">Reference proteome</keyword>
<dbReference type="InterPro" id="IPR001647">
    <property type="entry name" value="HTH_TetR"/>
</dbReference>
<dbReference type="EMBL" id="BAAANK010000007">
    <property type="protein sequence ID" value="GAA1839779.1"/>
    <property type="molecule type" value="Genomic_DNA"/>
</dbReference>
<evidence type="ECO:0000313" key="4">
    <source>
        <dbReference type="EMBL" id="GAA1839779.1"/>
    </source>
</evidence>
<dbReference type="RefSeq" id="WP_170296998.1">
    <property type="nucleotide sequence ID" value="NZ_BAAANK010000007.1"/>
</dbReference>
<dbReference type="InterPro" id="IPR009057">
    <property type="entry name" value="Homeodomain-like_sf"/>
</dbReference>
<dbReference type="SUPFAM" id="SSF46689">
    <property type="entry name" value="Homeodomain-like"/>
    <property type="match status" value="1"/>
</dbReference>
<evidence type="ECO:0000256" key="1">
    <source>
        <dbReference type="ARBA" id="ARBA00023125"/>
    </source>
</evidence>
<protein>
    <submittedName>
        <fullName evidence="4">TetR/AcrR family transcriptional regulator</fullName>
    </submittedName>
</protein>
<dbReference type="PROSITE" id="PS50977">
    <property type="entry name" value="HTH_TETR_2"/>
    <property type="match status" value="1"/>
</dbReference>
<dbReference type="Pfam" id="PF00440">
    <property type="entry name" value="TetR_N"/>
    <property type="match status" value="1"/>
</dbReference>
<gene>
    <name evidence="4" type="ORF">GCM10009750_27130</name>
</gene>
<proteinExistence type="predicted"/>
<reference evidence="5" key="1">
    <citation type="journal article" date="2019" name="Int. J. Syst. Evol. Microbiol.">
        <title>The Global Catalogue of Microorganisms (GCM) 10K type strain sequencing project: providing services to taxonomists for standard genome sequencing and annotation.</title>
        <authorList>
            <consortium name="The Broad Institute Genomics Platform"/>
            <consortium name="The Broad Institute Genome Sequencing Center for Infectious Disease"/>
            <person name="Wu L."/>
            <person name="Ma J."/>
        </authorList>
    </citation>
    <scope>NUCLEOTIDE SEQUENCE [LARGE SCALE GENOMIC DNA]</scope>
    <source>
        <strain evidence="5">JCM 14323</strain>
    </source>
</reference>
<dbReference type="Gene3D" id="1.10.357.10">
    <property type="entry name" value="Tetracycline Repressor, domain 2"/>
    <property type="match status" value="1"/>
</dbReference>
<comment type="caution">
    <text evidence="4">The sequence shown here is derived from an EMBL/GenBank/DDBJ whole genome shotgun (WGS) entry which is preliminary data.</text>
</comment>
<dbReference type="Proteomes" id="UP001501746">
    <property type="component" value="Unassembled WGS sequence"/>
</dbReference>
<name>A0ABP4ZAK3_9MICO</name>
<sequence>MSTTRQRWLDEGLAVLAEEGEGGLRIDRLAARLGLTKGSFFHHFGGAAGFRTALLEEHERTALAALTEAVGSRADDGTGDGTGAGTDATLAWLTERMTAEPGATRRTRLDLAVRAWAASDPEARETQARLDAAAIDALQAAWRPAVSSDEDARVAALVPYLVALGAAAMVPPVTADELRRVYDLLLATVPEVTARSSRAVSRRR</sequence>